<dbReference type="SMART" id="SM00321">
    <property type="entry name" value="WSC"/>
    <property type="match status" value="1"/>
</dbReference>
<dbReference type="EMBL" id="FN649760">
    <property type="protein sequence ID" value="CBJ31555.1"/>
    <property type="molecule type" value="Genomic_DNA"/>
</dbReference>
<dbReference type="SMART" id="SM00236">
    <property type="entry name" value="fCBD"/>
    <property type="match status" value="1"/>
</dbReference>
<dbReference type="OrthoDB" id="77891at2759"/>
<evidence type="ECO:0000259" key="9">
    <source>
        <dbReference type="PROSITE" id="PS51212"/>
    </source>
</evidence>
<keyword evidence="3" id="KW-0732">Signal</keyword>
<evidence type="ECO:0000256" key="5">
    <source>
        <dbReference type="ARBA" id="ARBA00023136"/>
    </source>
</evidence>
<feature type="domain" description="CBM1" evidence="8">
    <location>
        <begin position="502"/>
        <end position="540"/>
    </location>
</feature>
<dbReference type="InterPro" id="IPR051836">
    <property type="entry name" value="Kremen_rcpt"/>
</dbReference>
<gene>
    <name evidence="10" type="ORF">Esi_0263_0037</name>
</gene>
<evidence type="ECO:0000256" key="7">
    <source>
        <dbReference type="SAM" id="MobiDB-lite"/>
    </source>
</evidence>
<feature type="compositionally biased region" description="Low complexity" evidence="7">
    <location>
        <begin position="313"/>
        <end position="380"/>
    </location>
</feature>
<dbReference type="InterPro" id="IPR035971">
    <property type="entry name" value="CBD_sf"/>
</dbReference>
<dbReference type="AlphaFoldDB" id="D7FU28"/>
<dbReference type="GO" id="GO:0005576">
    <property type="term" value="C:extracellular region"/>
    <property type="evidence" value="ECO:0007669"/>
    <property type="project" value="InterPro"/>
</dbReference>
<organism evidence="10 11">
    <name type="scientific">Ectocarpus siliculosus</name>
    <name type="common">Brown alga</name>
    <name type="synonym">Conferva siliculosa</name>
    <dbReference type="NCBI Taxonomy" id="2880"/>
    <lineage>
        <taxon>Eukaryota</taxon>
        <taxon>Sar</taxon>
        <taxon>Stramenopiles</taxon>
        <taxon>Ochrophyta</taxon>
        <taxon>PX clade</taxon>
        <taxon>Phaeophyceae</taxon>
        <taxon>Ectocarpales</taxon>
        <taxon>Ectocarpaceae</taxon>
        <taxon>Ectocarpus</taxon>
    </lineage>
</organism>
<dbReference type="PANTHER" id="PTHR24269:SF16">
    <property type="entry name" value="PROTEIN SLG1"/>
    <property type="match status" value="1"/>
</dbReference>
<dbReference type="CDD" id="cd02795">
    <property type="entry name" value="CBM6-CBM35-CBM36_like"/>
    <property type="match status" value="1"/>
</dbReference>
<dbReference type="Pfam" id="PF01822">
    <property type="entry name" value="WSC"/>
    <property type="match status" value="1"/>
</dbReference>
<accession>D7FU28</accession>
<dbReference type="InParanoid" id="D7FU28"/>
<protein>
    <submittedName>
        <fullName evidence="10">EsV-1-166</fullName>
    </submittedName>
</protein>
<sequence>MSAVYQEDNFPLLEKNAGAYNAGGQVEVQDRARRLTDPAILAEYGDGWYPLRWVYDKGEMAPNGNYIEPQGISVRHGVCGDPKSGDQGGQDGENTYSTPNKDWPVLQEFKQGQSMEIKAVMKAWHYGHLEFFICDTQDLDDPDDVATQECFNKYPLTRSEGDGVNSPIDPNYPGRYYADPPCRENETEQDYDWRAGGGYVMTMNYDLPENLVCEHCVLQMWYYTGHKCYHPGYEEFNPASWGSECAPNKSDWIDLSIDYCGDNEWNLAEEFWACSDIAITAETNWCLPCPFFHRICRWIVACRDPDAQPRSRPTATDAPVDATAEPTAAATAEPLHPTPAPIEETAEPTAAATPEPTPAPVEETAEPTTAGTTMTPEPIETTPPPTDGDVGDGEEAEYVGCFHDNKEDRILGDKLDSVDMTTEVCLAHCTELGAAFMATQFGFECWCSADELLDYERHYQMNDADAVCDMSCRGDKTQPCGGFNSFDLYKLQTTSTVLCSGTPVEAYEQCGGKDWTGSTCCMDGYDCTQMVEDGCYAQCRPSVTVEPITPSPVSTTRPPVALSTSAPVDPATMAPVAPSPVATPAPVSEPTSGCMVVRMEAEDLPVLGDWRVVNDADASGGKYITWEGLSEGQNNGDPADGDIMSASIQVPTAGTYSFKWLMRQPDGVESDKGNDAWLNFPDAKRYGPAGTQESYGTFIKVYGRATNGDFEYSGTGEDSHGHTQIAVEFEEAGEYAMEISGRSHGLQIDQILVFGEDLSVDEAVANTGC</sequence>
<dbReference type="GO" id="GO:0005975">
    <property type="term" value="P:carbohydrate metabolic process"/>
    <property type="evidence" value="ECO:0007669"/>
    <property type="project" value="InterPro"/>
</dbReference>
<dbReference type="GO" id="GO:0005886">
    <property type="term" value="C:plasma membrane"/>
    <property type="evidence" value="ECO:0007669"/>
    <property type="project" value="TreeGrafter"/>
</dbReference>
<evidence type="ECO:0000313" key="10">
    <source>
        <dbReference type="EMBL" id="CBJ31555.1"/>
    </source>
</evidence>
<keyword evidence="6" id="KW-0325">Glycoprotein</keyword>
<evidence type="ECO:0000256" key="2">
    <source>
        <dbReference type="ARBA" id="ARBA00022692"/>
    </source>
</evidence>
<dbReference type="SUPFAM" id="SSF57180">
    <property type="entry name" value="Cellulose-binding domain"/>
    <property type="match status" value="1"/>
</dbReference>
<keyword evidence="2" id="KW-0812">Transmembrane</keyword>
<evidence type="ECO:0000256" key="1">
    <source>
        <dbReference type="ARBA" id="ARBA00004167"/>
    </source>
</evidence>
<reference evidence="10 11" key="1">
    <citation type="journal article" date="2010" name="Nature">
        <title>The Ectocarpus genome and the independent evolution of multicellularity in brown algae.</title>
        <authorList>
            <person name="Cock J.M."/>
            <person name="Sterck L."/>
            <person name="Rouze P."/>
            <person name="Scornet D."/>
            <person name="Allen A.E."/>
            <person name="Amoutzias G."/>
            <person name="Anthouard V."/>
            <person name="Artiguenave F."/>
            <person name="Aury J.M."/>
            <person name="Badger J.H."/>
            <person name="Beszteri B."/>
            <person name="Billiau K."/>
            <person name="Bonnet E."/>
            <person name="Bothwell J.H."/>
            <person name="Bowler C."/>
            <person name="Boyen C."/>
            <person name="Brownlee C."/>
            <person name="Carrano C.J."/>
            <person name="Charrier B."/>
            <person name="Cho G.Y."/>
            <person name="Coelho S.M."/>
            <person name="Collen J."/>
            <person name="Corre E."/>
            <person name="Da Silva C."/>
            <person name="Delage L."/>
            <person name="Delaroque N."/>
            <person name="Dittami S.M."/>
            <person name="Doulbeau S."/>
            <person name="Elias M."/>
            <person name="Farnham G."/>
            <person name="Gachon C.M."/>
            <person name="Gschloessl B."/>
            <person name="Heesch S."/>
            <person name="Jabbari K."/>
            <person name="Jubin C."/>
            <person name="Kawai H."/>
            <person name="Kimura K."/>
            <person name="Kloareg B."/>
            <person name="Kupper F.C."/>
            <person name="Lang D."/>
            <person name="Le Bail A."/>
            <person name="Leblanc C."/>
            <person name="Lerouge P."/>
            <person name="Lohr M."/>
            <person name="Lopez P.J."/>
            <person name="Martens C."/>
            <person name="Maumus F."/>
            <person name="Michel G."/>
            <person name="Miranda-Saavedra D."/>
            <person name="Morales J."/>
            <person name="Moreau H."/>
            <person name="Motomura T."/>
            <person name="Nagasato C."/>
            <person name="Napoli C.A."/>
            <person name="Nelson D.R."/>
            <person name="Nyvall-Collen P."/>
            <person name="Peters A.F."/>
            <person name="Pommier C."/>
            <person name="Potin P."/>
            <person name="Poulain J."/>
            <person name="Quesneville H."/>
            <person name="Read B."/>
            <person name="Rensing S.A."/>
            <person name="Ritter A."/>
            <person name="Rousvoal S."/>
            <person name="Samanta M."/>
            <person name="Samson G."/>
            <person name="Schroeder D.C."/>
            <person name="Segurens B."/>
            <person name="Strittmatter M."/>
            <person name="Tonon T."/>
            <person name="Tregear J.W."/>
            <person name="Valentin K."/>
            <person name="von Dassow P."/>
            <person name="Yamagishi T."/>
            <person name="Van de Peer Y."/>
            <person name="Wincker P."/>
        </authorList>
    </citation>
    <scope>NUCLEOTIDE SEQUENCE [LARGE SCALE GENOMIC DNA]</scope>
    <source>
        <strain evidence="11">Ec32 / CCAP1310/4</strain>
    </source>
</reference>
<evidence type="ECO:0000256" key="3">
    <source>
        <dbReference type="ARBA" id="ARBA00022729"/>
    </source>
</evidence>
<keyword evidence="5" id="KW-0472">Membrane</keyword>
<evidence type="ECO:0000256" key="6">
    <source>
        <dbReference type="ARBA" id="ARBA00023180"/>
    </source>
</evidence>
<evidence type="ECO:0000259" key="8">
    <source>
        <dbReference type="PROSITE" id="PS51164"/>
    </source>
</evidence>
<keyword evidence="4" id="KW-1133">Transmembrane helix</keyword>
<dbReference type="InterPro" id="IPR000254">
    <property type="entry name" value="CBD"/>
</dbReference>
<dbReference type="GO" id="GO:0030248">
    <property type="term" value="F:cellulose binding"/>
    <property type="evidence" value="ECO:0007669"/>
    <property type="project" value="InterPro"/>
</dbReference>
<dbReference type="Gene3D" id="2.60.120.260">
    <property type="entry name" value="Galactose-binding domain-like"/>
    <property type="match status" value="1"/>
</dbReference>
<dbReference type="PANTHER" id="PTHR24269">
    <property type="entry name" value="KREMEN PROTEIN"/>
    <property type="match status" value="1"/>
</dbReference>
<comment type="subcellular location">
    <subcellularLocation>
        <location evidence="1">Membrane</location>
        <topology evidence="1">Single-pass membrane protein</topology>
    </subcellularLocation>
</comment>
<dbReference type="Proteomes" id="UP000002630">
    <property type="component" value="Unassembled WGS sequence"/>
</dbReference>
<dbReference type="PROSITE" id="PS51212">
    <property type="entry name" value="WSC"/>
    <property type="match status" value="1"/>
</dbReference>
<name>D7FU28_ECTSI</name>
<dbReference type="InterPro" id="IPR004302">
    <property type="entry name" value="Cellulose/chitin-bd_N"/>
</dbReference>
<feature type="region of interest" description="Disordered" evidence="7">
    <location>
        <begin position="76"/>
        <end position="102"/>
    </location>
</feature>
<dbReference type="Pfam" id="PF00734">
    <property type="entry name" value="CBM_1"/>
    <property type="match status" value="1"/>
</dbReference>
<evidence type="ECO:0000256" key="4">
    <source>
        <dbReference type="ARBA" id="ARBA00022989"/>
    </source>
</evidence>
<dbReference type="InterPro" id="IPR002889">
    <property type="entry name" value="WSC_carb-bd"/>
</dbReference>
<dbReference type="eggNOG" id="KOG4157">
    <property type="taxonomic scope" value="Eukaryota"/>
</dbReference>
<dbReference type="Pfam" id="PF03067">
    <property type="entry name" value="LPMO_10"/>
    <property type="match status" value="1"/>
</dbReference>
<feature type="region of interest" description="Disordered" evidence="7">
    <location>
        <begin position="305"/>
        <end position="390"/>
    </location>
</feature>
<keyword evidence="11" id="KW-1185">Reference proteome</keyword>
<dbReference type="PROSITE" id="PS51164">
    <property type="entry name" value="CBM1_2"/>
    <property type="match status" value="1"/>
</dbReference>
<evidence type="ECO:0000313" key="11">
    <source>
        <dbReference type="Proteomes" id="UP000002630"/>
    </source>
</evidence>
<feature type="domain" description="WSC" evidence="9">
    <location>
        <begin position="395"/>
        <end position="492"/>
    </location>
</feature>
<proteinExistence type="predicted"/>